<evidence type="ECO:0000313" key="7">
    <source>
        <dbReference type="Proteomes" id="UP000007148"/>
    </source>
</evidence>
<comment type="caution">
    <text evidence="6">The sequence shown here is derived from an EMBL/GenBank/DDBJ whole genome shotgun (WGS) entry which is preliminary data.</text>
</comment>
<evidence type="ECO:0000256" key="5">
    <source>
        <dbReference type="ARBA" id="ARBA00023235"/>
    </source>
</evidence>
<sequence length="277" mass="29960">MSSYLFFKVSVPSEGVLLVEMNRPPVNAFNQPFWEEMQKVFEAASKDGDIRVVVLASALPQLFTAGLDLKNTGVLMNHGNLDPARHALRLREHILVFQAAISSIEKCLKPVIAACHGLCLGLAIDILCATDVRYAASSSSFSIKEVDVGLAADIGTLSRMPKIVGNMSLVREWAFSAKNFSADEALQVGFVSKVVQGGQNEVVAAAIETAKLIASKSPIAVLGTKHLLLHAQDHSVTESLEYTATWNQAMLQSDDTIQAFRAALSRTQPKFAPLPKL</sequence>
<dbReference type="eggNOG" id="KOG1681">
    <property type="taxonomic scope" value="Eukaryota"/>
</dbReference>
<name>G4T7J0_SERID</name>
<reference evidence="6 7" key="1">
    <citation type="journal article" date="2011" name="PLoS Pathog.">
        <title>Endophytic Life Strategies Decoded by Genome and Transcriptome Analyses of the Mutualistic Root Symbiont Piriformospora indica.</title>
        <authorList>
            <person name="Zuccaro A."/>
            <person name="Lahrmann U."/>
            <person name="Guldener U."/>
            <person name="Langen G."/>
            <person name="Pfiffi S."/>
            <person name="Biedenkopf D."/>
            <person name="Wong P."/>
            <person name="Samans B."/>
            <person name="Grimm C."/>
            <person name="Basiewicz M."/>
            <person name="Murat C."/>
            <person name="Martin F."/>
            <person name="Kogel K.H."/>
        </authorList>
    </citation>
    <scope>NUCLEOTIDE SEQUENCE [LARGE SCALE GENOMIC DNA]</scope>
    <source>
        <strain evidence="6 7">DSM 11827</strain>
    </source>
</reference>
<dbReference type="AlphaFoldDB" id="G4T7J0"/>
<dbReference type="Gene3D" id="1.10.12.10">
    <property type="entry name" value="Lyase 2-enoyl-coa Hydratase, Chain A, domain 2"/>
    <property type="match status" value="1"/>
</dbReference>
<dbReference type="CDD" id="cd06558">
    <property type="entry name" value="crotonase-like"/>
    <property type="match status" value="1"/>
</dbReference>
<dbReference type="Gene3D" id="3.90.226.10">
    <property type="entry name" value="2-enoyl-CoA Hydratase, Chain A, domain 1"/>
    <property type="match status" value="1"/>
</dbReference>
<dbReference type="OMA" id="QYVAHVE"/>
<evidence type="ECO:0000256" key="1">
    <source>
        <dbReference type="ARBA" id="ARBA00005005"/>
    </source>
</evidence>
<keyword evidence="4" id="KW-0443">Lipid metabolism</keyword>
<dbReference type="InterPro" id="IPR001753">
    <property type="entry name" value="Enoyl-CoA_hydra/iso"/>
</dbReference>
<comment type="pathway">
    <text evidence="1">Lipid metabolism; fatty acid beta-oxidation.</text>
</comment>
<dbReference type="InterPro" id="IPR014748">
    <property type="entry name" value="Enoyl-CoA_hydra_C"/>
</dbReference>
<dbReference type="PANTHER" id="PTHR43149:SF1">
    <property type="entry name" value="DELTA(3,5)-DELTA(2,4)-DIENOYL-COA ISOMERASE, MITOCHONDRIAL"/>
    <property type="match status" value="1"/>
</dbReference>
<proteinExistence type="inferred from homology"/>
<evidence type="ECO:0000256" key="4">
    <source>
        <dbReference type="ARBA" id="ARBA00023098"/>
    </source>
</evidence>
<dbReference type="EMBL" id="CAFZ01000011">
    <property type="protein sequence ID" value="CCA67280.1"/>
    <property type="molecule type" value="Genomic_DNA"/>
</dbReference>
<evidence type="ECO:0000256" key="2">
    <source>
        <dbReference type="ARBA" id="ARBA00005254"/>
    </source>
</evidence>
<dbReference type="SUPFAM" id="SSF52096">
    <property type="entry name" value="ClpP/crotonase"/>
    <property type="match status" value="1"/>
</dbReference>
<dbReference type="UniPathway" id="UPA00659"/>
<dbReference type="GO" id="GO:0051750">
    <property type="term" value="F:delta(3,5)-delta(2,4)-dienoyl-CoA isomerase activity"/>
    <property type="evidence" value="ECO:0007669"/>
    <property type="project" value="TreeGrafter"/>
</dbReference>
<evidence type="ECO:0000256" key="3">
    <source>
        <dbReference type="ARBA" id="ARBA00022832"/>
    </source>
</evidence>
<dbReference type="Proteomes" id="UP000007148">
    <property type="component" value="Unassembled WGS sequence"/>
</dbReference>
<dbReference type="InParanoid" id="G4T7J0"/>
<comment type="similarity">
    <text evidence="2">Belongs to the enoyl-CoA hydratase/isomerase family.</text>
</comment>
<dbReference type="GO" id="GO:0006635">
    <property type="term" value="P:fatty acid beta-oxidation"/>
    <property type="evidence" value="ECO:0007669"/>
    <property type="project" value="UniProtKB-UniPathway"/>
</dbReference>
<dbReference type="STRING" id="1109443.G4T7J0"/>
<dbReference type="OrthoDB" id="14970at2759"/>
<organism evidence="6 7">
    <name type="scientific">Serendipita indica (strain DSM 11827)</name>
    <name type="common">Root endophyte fungus</name>
    <name type="synonym">Piriformospora indica</name>
    <dbReference type="NCBI Taxonomy" id="1109443"/>
    <lineage>
        <taxon>Eukaryota</taxon>
        <taxon>Fungi</taxon>
        <taxon>Dikarya</taxon>
        <taxon>Basidiomycota</taxon>
        <taxon>Agaricomycotina</taxon>
        <taxon>Agaricomycetes</taxon>
        <taxon>Sebacinales</taxon>
        <taxon>Serendipitaceae</taxon>
        <taxon>Serendipita</taxon>
    </lineage>
</organism>
<keyword evidence="5 6" id="KW-0413">Isomerase</keyword>
<protein>
    <submittedName>
        <fullName evidence="6">Related to delta3,5-delta2,4-dienoyl-coa isomerase</fullName>
    </submittedName>
</protein>
<gene>
    <name evidence="6" type="ORF">PIIN_01113</name>
</gene>
<evidence type="ECO:0000313" key="6">
    <source>
        <dbReference type="EMBL" id="CCA67280.1"/>
    </source>
</evidence>
<dbReference type="InterPro" id="IPR029045">
    <property type="entry name" value="ClpP/crotonase-like_dom_sf"/>
</dbReference>
<dbReference type="GO" id="GO:0005739">
    <property type="term" value="C:mitochondrion"/>
    <property type="evidence" value="ECO:0007669"/>
    <property type="project" value="TreeGrafter"/>
</dbReference>
<dbReference type="FunFam" id="1.10.12.10:FF:000004">
    <property type="entry name" value="Delta3,5-delta2,4-dienoyl-CoA isomerase"/>
    <property type="match status" value="1"/>
</dbReference>
<dbReference type="InterPro" id="IPR045002">
    <property type="entry name" value="Ech1-like"/>
</dbReference>
<keyword evidence="3" id="KW-0276">Fatty acid metabolism</keyword>
<dbReference type="HOGENOM" id="CLU_009834_7_0_1"/>
<keyword evidence="7" id="KW-1185">Reference proteome</keyword>
<accession>G4T7J0</accession>
<dbReference type="PANTHER" id="PTHR43149">
    <property type="entry name" value="ENOYL-COA HYDRATASE"/>
    <property type="match status" value="1"/>
</dbReference>
<dbReference type="Pfam" id="PF00378">
    <property type="entry name" value="ECH_1"/>
    <property type="match status" value="1"/>
</dbReference>